<organism evidence="3 4">
    <name type="scientific">Flavobacterium bizetiae</name>
    <dbReference type="NCBI Taxonomy" id="2704140"/>
    <lineage>
        <taxon>Bacteria</taxon>
        <taxon>Pseudomonadati</taxon>
        <taxon>Bacteroidota</taxon>
        <taxon>Flavobacteriia</taxon>
        <taxon>Flavobacteriales</taxon>
        <taxon>Flavobacteriaceae</taxon>
        <taxon>Flavobacterium</taxon>
    </lineage>
</organism>
<feature type="chain" id="PRO_5026997981" evidence="1">
    <location>
        <begin position="21"/>
        <end position="696"/>
    </location>
</feature>
<dbReference type="RefSeq" id="WP_232067339.1">
    <property type="nucleotide sequence ID" value="NZ_CADCSU010000078.1"/>
</dbReference>
<dbReference type="Pfam" id="PF13360">
    <property type="entry name" value="PQQ_2"/>
    <property type="match status" value="1"/>
</dbReference>
<gene>
    <name evidence="3" type="primary">bamB_3</name>
    <name evidence="3" type="ORF">FLA105534_01840</name>
</gene>
<dbReference type="EMBL" id="CADCSU010000078">
    <property type="protein sequence ID" value="CAA9197879.1"/>
    <property type="molecule type" value="Genomic_DNA"/>
</dbReference>
<evidence type="ECO:0000313" key="4">
    <source>
        <dbReference type="Proteomes" id="UP000479938"/>
    </source>
</evidence>
<feature type="domain" description="Pyrrolo-quinoline quinone repeat" evidence="2">
    <location>
        <begin position="51"/>
        <end position="273"/>
    </location>
</feature>
<name>A0A6J4GF97_9FLAO</name>
<evidence type="ECO:0000256" key="1">
    <source>
        <dbReference type="SAM" id="SignalP"/>
    </source>
</evidence>
<dbReference type="SUPFAM" id="SSF50998">
    <property type="entry name" value="Quinoprotein alcohol dehydrogenase-like"/>
    <property type="match status" value="2"/>
</dbReference>
<dbReference type="Gene3D" id="2.130.10.10">
    <property type="entry name" value="YVTN repeat-like/Quinoprotein amine dehydrogenase"/>
    <property type="match status" value="1"/>
</dbReference>
<dbReference type="InterPro" id="IPR011047">
    <property type="entry name" value="Quinoprotein_ADH-like_sf"/>
</dbReference>
<evidence type="ECO:0000313" key="3">
    <source>
        <dbReference type="EMBL" id="CAA9197879.1"/>
    </source>
</evidence>
<reference evidence="3 4" key="1">
    <citation type="submission" date="2020-02" db="EMBL/GenBank/DDBJ databases">
        <authorList>
            <person name="Criscuolo A."/>
        </authorList>
    </citation>
    <scope>NUCLEOTIDE SEQUENCE [LARGE SCALE GENOMIC DNA]</scope>
    <source>
        <strain evidence="3">CIP105534</strain>
    </source>
</reference>
<dbReference type="AlphaFoldDB" id="A0A6J4GF97"/>
<sequence length="696" mass="78561">MKKITFSIILVCLVAFSATAQRKYDEIITTENSVKDMVQNEITGIVVFKEGGTVKGLDPETKKIVWTLTKDDFGSTSAGDILTDPDFGKLFKEKSDLSSVPGSPYVEAYINSKYIIINTDSGKVVYNSSKESFWVMQSDFIPETDEYLLTLKKDGDMAIALLDMKTGELKWNTTVDKAKSLFSFSLKESSNTNKATVHGSVIYYLLYGKLYSFDRNSGKLNWKAEEDYSRFFLTQNDKNIVVVNSKGLFAAKEYLNVLNTENGKSIWKESIKTKRVVYLEDWGTKLLIAHYSGFNFFDLNTGEKIWKKDARGDGLKRVIPIDQDFLYVAENEMMLINKDGEKVWKKFIEISDDKEDPIYYLGKVGEKVMYLTGTYGNMVDYKTGVKLWKRNIKFEKDRPVLPTYDEATNSYLVYNDEKLYKFDPSISDKPEPFAKVNIKKEKELNSIELFPWGVVLSGPLEVMGVNMDGTVKYHLTYSQPGEGTRRLLKSAAIAGSIGLGVGSAVSSVKGADITMTYRDSDGNMRTAVAKGDQTNKDQAKAYAAGSVALGIVAAKFNSRFNAMKQNRDFSYIFAKADSGEKILVKVSKVDGVEVDKIIFNNNKPVYEVDPATQNIFYVSDKSIQIKNPKPSEFISGGFFFAYEKNITLNCFACNWFNSGTRKNKFEEKEILYSGYSIFRISYSRQRADTDHFLSNG</sequence>
<keyword evidence="4" id="KW-1185">Reference proteome</keyword>
<protein>
    <submittedName>
        <fullName evidence="3">Outer membrane protein assembly factor BamB</fullName>
    </submittedName>
</protein>
<dbReference type="Proteomes" id="UP000479938">
    <property type="component" value="Unassembled WGS sequence"/>
</dbReference>
<dbReference type="InterPro" id="IPR002372">
    <property type="entry name" value="PQQ_rpt_dom"/>
</dbReference>
<keyword evidence="1" id="KW-0732">Signal</keyword>
<proteinExistence type="predicted"/>
<dbReference type="PANTHER" id="PTHR34512">
    <property type="entry name" value="CELL SURFACE PROTEIN"/>
    <property type="match status" value="1"/>
</dbReference>
<dbReference type="InterPro" id="IPR015943">
    <property type="entry name" value="WD40/YVTN_repeat-like_dom_sf"/>
</dbReference>
<feature type="signal peptide" evidence="1">
    <location>
        <begin position="1"/>
        <end position="20"/>
    </location>
</feature>
<evidence type="ECO:0000259" key="2">
    <source>
        <dbReference type="Pfam" id="PF13360"/>
    </source>
</evidence>
<accession>A0A6J4GF97</accession>
<dbReference type="PANTHER" id="PTHR34512:SF30">
    <property type="entry name" value="OUTER MEMBRANE PROTEIN ASSEMBLY FACTOR BAMB"/>
    <property type="match status" value="1"/>
</dbReference>